<comment type="subcellular location">
    <subcellularLocation>
        <location evidence="1">Virion</location>
    </subcellularLocation>
</comment>
<accession>A0A6H2DL35</accession>
<dbReference type="InterPro" id="IPR054612">
    <property type="entry name" value="Phage_capsid-like_C"/>
</dbReference>
<dbReference type="SUPFAM" id="SSF56563">
    <property type="entry name" value="Major capsid protein gp5"/>
    <property type="match status" value="1"/>
</dbReference>
<feature type="region of interest" description="Disordered" evidence="2">
    <location>
        <begin position="1"/>
        <end position="21"/>
    </location>
</feature>
<dbReference type="NCBIfam" id="TIGR01554">
    <property type="entry name" value="major_cap_HK97"/>
    <property type="match status" value="1"/>
</dbReference>
<dbReference type="InterPro" id="IPR024455">
    <property type="entry name" value="Phage_capsid"/>
</dbReference>
<dbReference type="EMBL" id="CP051217">
    <property type="protein sequence ID" value="QJB69382.1"/>
    <property type="molecule type" value="Genomic_DNA"/>
</dbReference>
<protein>
    <submittedName>
        <fullName evidence="4">Phage major capsid protein</fullName>
    </submittedName>
</protein>
<sequence length="288" mass="30082">MELSHKIENLETKDDPPKSELEASFDAVLVAEDTASQGKAIAELRTDVDGLKSQMTDISKASARPALAGNLDGAKGMVSSAASEDFVSRYLRRGDHSGIELKSFSGASGPEGGFAVPREIDALIGSTLKSISPIRAIATIVQTGSAGYRKLVTDGGTPAGWVSETASRPETDTPNFNEIAPPTGELYANPAASQAMLDDAAFDVEAWLADEIAREFAQAEGAAFVGGSGVNQPRGFLNAAVTDEADDVRAFGSLQYVPSGSSGSFASEDALVDLVQPNSIIDLRGDRR</sequence>
<evidence type="ECO:0000313" key="5">
    <source>
        <dbReference type="Proteomes" id="UP000501600"/>
    </source>
</evidence>
<gene>
    <name evidence="4" type="ORF">HF685_08895</name>
</gene>
<dbReference type="Gene3D" id="3.30.2400.10">
    <property type="entry name" value="Major capsid protein gp5"/>
    <property type="match status" value="1"/>
</dbReference>
<organism evidence="4 5">
    <name type="scientific">Parasphingorhabdus halotolerans</name>
    <dbReference type="NCBI Taxonomy" id="2725558"/>
    <lineage>
        <taxon>Bacteria</taxon>
        <taxon>Pseudomonadati</taxon>
        <taxon>Pseudomonadota</taxon>
        <taxon>Alphaproteobacteria</taxon>
        <taxon>Sphingomonadales</taxon>
        <taxon>Sphingomonadaceae</taxon>
        <taxon>Parasphingorhabdus</taxon>
    </lineage>
</organism>
<dbReference type="KEGG" id="phao:HF685_08895"/>
<dbReference type="Pfam" id="PF05065">
    <property type="entry name" value="Phage_capsid"/>
    <property type="match status" value="1"/>
</dbReference>
<keyword evidence="5" id="KW-1185">Reference proteome</keyword>
<evidence type="ECO:0000313" key="4">
    <source>
        <dbReference type="EMBL" id="QJB69382.1"/>
    </source>
</evidence>
<evidence type="ECO:0000256" key="1">
    <source>
        <dbReference type="ARBA" id="ARBA00004328"/>
    </source>
</evidence>
<evidence type="ECO:0000259" key="3">
    <source>
        <dbReference type="Pfam" id="PF05065"/>
    </source>
</evidence>
<evidence type="ECO:0000256" key="2">
    <source>
        <dbReference type="SAM" id="MobiDB-lite"/>
    </source>
</evidence>
<dbReference type="Proteomes" id="UP000501600">
    <property type="component" value="Chromosome"/>
</dbReference>
<reference evidence="4 5" key="1">
    <citation type="submission" date="2020-04" db="EMBL/GenBank/DDBJ databases">
        <title>Genome sequence for Sphingorhabdus sp. strain M1.</title>
        <authorList>
            <person name="Park S.-J."/>
        </authorList>
    </citation>
    <scope>NUCLEOTIDE SEQUENCE [LARGE SCALE GENOMIC DNA]</scope>
    <source>
        <strain evidence="4 5">JK6</strain>
    </source>
</reference>
<feature type="domain" description="Phage capsid-like C-terminal" evidence="3">
    <location>
        <begin position="112"/>
        <end position="276"/>
    </location>
</feature>
<name>A0A6H2DL35_9SPHN</name>
<proteinExistence type="predicted"/>
<dbReference type="AlphaFoldDB" id="A0A6H2DL35"/>